<gene>
    <name evidence="2" type="ORF">SAMN05443248_7938</name>
</gene>
<evidence type="ECO:0000256" key="1">
    <source>
        <dbReference type="SAM" id="MobiDB-lite"/>
    </source>
</evidence>
<accession>A0A1M5Y5B2</accession>
<dbReference type="OrthoDB" id="9810131at2"/>
<evidence type="ECO:0000313" key="2">
    <source>
        <dbReference type="EMBL" id="SHI07260.1"/>
    </source>
</evidence>
<dbReference type="EMBL" id="LT670817">
    <property type="protein sequence ID" value="SHI07260.1"/>
    <property type="molecule type" value="Genomic_DNA"/>
</dbReference>
<organism evidence="2 3">
    <name type="scientific">Bradyrhizobium erythrophlei</name>
    <dbReference type="NCBI Taxonomy" id="1437360"/>
    <lineage>
        <taxon>Bacteria</taxon>
        <taxon>Pseudomonadati</taxon>
        <taxon>Pseudomonadota</taxon>
        <taxon>Alphaproteobacteria</taxon>
        <taxon>Hyphomicrobiales</taxon>
        <taxon>Nitrobacteraceae</taxon>
        <taxon>Bradyrhizobium</taxon>
    </lineage>
</organism>
<name>A0A1M5Y5B2_9BRAD</name>
<dbReference type="Proteomes" id="UP000189796">
    <property type="component" value="Chromosome I"/>
</dbReference>
<dbReference type="AlphaFoldDB" id="A0A1M5Y5B2"/>
<feature type="compositionally biased region" description="Polar residues" evidence="1">
    <location>
        <begin position="119"/>
        <end position="135"/>
    </location>
</feature>
<sequence length="135" mass="14809">MTKKLSIVVAAIALASCDAGNGKNDIMGFMPGMKKADVHALAESHKWRCLNESKTGETCYTMSGAMRVAYATNTEGWPVSGLAFAFYTDQKVPLEIQAEDISKQFGRMLLISRDEDTGRQNSIQNVKQSNPTPKF</sequence>
<feature type="region of interest" description="Disordered" evidence="1">
    <location>
        <begin position="116"/>
        <end position="135"/>
    </location>
</feature>
<evidence type="ECO:0000313" key="3">
    <source>
        <dbReference type="Proteomes" id="UP000189796"/>
    </source>
</evidence>
<proteinExistence type="predicted"/>
<evidence type="ECO:0008006" key="4">
    <source>
        <dbReference type="Google" id="ProtNLM"/>
    </source>
</evidence>
<dbReference type="PROSITE" id="PS51257">
    <property type="entry name" value="PROKAR_LIPOPROTEIN"/>
    <property type="match status" value="1"/>
</dbReference>
<reference evidence="2 3" key="1">
    <citation type="submission" date="2016-11" db="EMBL/GenBank/DDBJ databases">
        <authorList>
            <person name="Jaros S."/>
            <person name="Januszkiewicz K."/>
            <person name="Wedrychowicz H."/>
        </authorList>
    </citation>
    <scope>NUCLEOTIDE SEQUENCE [LARGE SCALE GENOMIC DNA]</scope>
    <source>
        <strain evidence="2 3">GAS138</strain>
    </source>
</reference>
<dbReference type="RefSeq" id="WP_079606040.1">
    <property type="nucleotide sequence ID" value="NZ_LT670817.1"/>
</dbReference>
<protein>
    <recommendedName>
        <fullName evidence="4">Lipoprotein</fullName>
    </recommendedName>
</protein>